<name>A0A5J4VMF9_9EUKA</name>
<dbReference type="Proteomes" id="UP000324800">
    <property type="component" value="Unassembled WGS sequence"/>
</dbReference>
<proteinExistence type="predicted"/>
<evidence type="ECO:0000313" key="2">
    <source>
        <dbReference type="Proteomes" id="UP000324800"/>
    </source>
</evidence>
<sequence length="77" mass="8997">MKEQLPEAGKRFGTLHHIGDWIKGNADFIKEDTHVAMECFFWKRESQFSILKFENLCTSTARHPQGTKALQYGILWK</sequence>
<reference evidence="1 2" key="1">
    <citation type="submission" date="2019-03" db="EMBL/GenBank/DDBJ databases">
        <title>Single cell metagenomics reveals metabolic interactions within the superorganism composed of flagellate Streblomastix strix and complex community of Bacteroidetes bacteria on its surface.</title>
        <authorList>
            <person name="Treitli S.C."/>
            <person name="Kolisko M."/>
            <person name="Husnik F."/>
            <person name="Keeling P."/>
            <person name="Hampl V."/>
        </authorList>
    </citation>
    <scope>NUCLEOTIDE SEQUENCE [LARGE SCALE GENOMIC DNA]</scope>
    <source>
        <strain evidence="1">ST1C</strain>
    </source>
</reference>
<evidence type="ECO:0000313" key="1">
    <source>
        <dbReference type="EMBL" id="KAA6383827.1"/>
    </source>
</evidence>
<protein>
    <submittedName>
        <fullName evidence="1">Uncharacterized protein</fullName>
    </submittedName>
</protein>
<gene>
    <name evidence="1" type="ORF">EZS28_020646</name>
</gene>
<dbReference type="AlphaFoldDB" id="A0A5J4VMF9"/>
<accession>A0A5J4VMF9</accession>
<comment type="caution">
    <text evidence="1">The sequence shown here is derived from an EMBL/GenBank/DDBJ whole genome shotgun (WGS) entry which is preliminary data.</text>
</comment>
<organism evidence="1 2">
    <name type="scientific">Streblomastix strix</name>
    <dbReference type="NCBI Taxonomy" id="222440"/>
    <lineage>
        <taxon>Eukaryota</taxon>
        <taxon>Metamonada</taxon>
        <taxon>Preaxostyla</taxon>
        <taxon>Oxymonadida</taxon>
        <taxon>Streblomastigidae</taxon>
        <taxon>Streblomastix</taxon>
    </lineage>
</organism>
<dbReference type="EMBL" id="SNRW01006051">
    <property type="protein sequence ID" value="KAA6383827.1"/>
    <property type="molecule type" value="Genomic_DNA"/>
</dbReference>